<dbReference type="Pfam" id="PF03564">
    <property type="entry name" value="DUF1759"/>
    <property type="match status" value="1"/>
</dbReference>
<dbReference type="InterPro" id="IPR005312">
    <property type="entry name" value="DUF1759"/>
</dbReference>
<evidence type="ECO:0000313" key="5">
    <source>
        <dbReference type="WBParaSite" id="TREG1_17320.2"/>
    </source>
</evidence>
<dbReference type="SUPFAM" id="SSF56672">
    <property type="entry name" value="DNA/RNA polymerases"/>
    <property type="match status" value="1"/>
</dbReference>
<dbReference type="Pfam" id="PF17921">
    <property type="entry name" value="Integrase_H2C2"/>
    <property type="match status" value="1"/>
</dbReference>
<keyword evidence="3" id="KW-1185">Reference proteome</keyword>
<proteinExistence type="predicted"/>
<evidence type="ECO:0000313" key="4">
    <source>
        <dbReference type="WBParaSite" id="TREG1_17320.1"/>
    </source>
</evidence>
<protein>
    <recommendedName>
        <fullName evidence="6">Integrase zinc-binding domain-containing protein</fullName>
    </recommendedName>
</protein>
<dbReference type="InterPro" id="IPR041588">
    <property type="entry name" value="Integrase_H2C2"/>
</dbReference>
<dbReference type="Proteomes" id="UP000050795">
    <property type="component" value="Unassembled WGS sequence"/>
</dbReference>
<dbReference type="CDD" id="cd01644">
    <property type="entry name" value="RT_pepA17"/>
    <property type="match status" value="1"/>
</dbReference>
<feature type="domain" description="Reverse transcriptase" evidence="1">
    <location>
        <begin position="692"/>
        <end position="809"/>
    </location>
</feature>
<evidence type="ECO:0000259" key="2">
    <source>
        <dbReference type="Pfam" id="PF17921"/>
    </source>
</evidence>
<dbReference type="InterPro" id="IPR008042">
    <property type="entry name" value="Retrotrans_Pao"/>
</dbReference>
<reference evidence="4 5" key="2">
    <citation type="submission" date="2023-11" db="UniProtKB">
        <authorList>
            <consortium name="WormBaseParasite"/>
        </authorList>
    </citation>
    <scope>IDENTIFICATION</scope>
</reference>
<dbReference type="PANTHER" id="PTHR47331">
    <property type="entry name" value="PHD-TYPE DOMAIN-CONTAINING PROTEIN"/>
    <property type="match status" value="1"/>
</dbReference>
<dbReference type="Gene3D" id="3.10.10.10">
    <property type="entry name" value="HIV Type 1 Reverse Transcriptase, subunit A, domain 1"/>
    <property type="match status" value="1"/>
</dbReference>
<dbReference type="InterPro" id="IPR043502">
    <property type="entry name" value="DNA/RNA_pol_sf"/>
</dbReference>
<dbReference type="WBParaSite" id="TREG1_17320.2">
    <property type="protein sequence ID" value="TREG1_17320.2"/>
    <property type="gene ID" value="TREG1_17320"/>
</dbReference>
<dbReference type="Pfam" id="PF00078">
    <property type="entry name" value="RVT_1"/>
    <property type="match status" value="1"/>
</dbReference>
<dbReference type="Pfam" id="PF05380">
    <property type="entry name" value="Peptidase_A17"/>
    <property type="match status" value="1"/>
</dbReference>
<evidence type="ECO:0008006" key="6">
    <source>
        <dbReference type="Google" id="ProtNLM"/>
    </source>
</evidence>
<dbReference type="Gene3D" id="3.30.70.270">
    <property type="match status" value="1"/>
</dbReference>
<name>A0AA85J724_TRIRE</name>
<dbReference type="InterPro" id="IPR043128">
    <property type="entry name" value="Rev_trsase/Diguanyl_cyclase"/>
</dbReference>
<accession>A0AA85J724</accession>
<sequence length="1341" mass="151394">MPGSKKGQSVLDTNRKVSHGDLSVNCNDVSDVKHDMVDVTVSPFRDNRNIKLPKFEPRCFDGNPADYLQFVKEFEIMLSSFSLSDELKLMYLMRYCTGDASRAIQCCKLMPPNEGYAEAMSILRQRFGRPSMIVRNVYEAVKGNGSQLQDDSKALTEFLDNLMTYKNTLISMNFMSDLNSSSVLEVIARRLPTRLQRKWVKISSRIEEEGIEPRFDDILRLVKDSVNQAMGKFASILHSKVEPKEPVNIRKAFVVKSQDTTRKDECIVCHNMHQLSDCNRFIAMSPVERLKMAKQKRLCFSCLKIGHTKWNCKATNKGSSGLTDMHPLLRTVNEPGSSVNCNSISRPLDIPQVFLGVLPVKVKGPKSSVETYALLDNGSDVTLIDAELAGCLGIKGPKQPLVVNTFNSAKTVVCERVSFQLESLATGETVEVDTAYTTSSMKLGEAIVPSRETVVGKPYLCDIPLPTLQDGRVRVLIGCSVPEAHKVLEERFGGRDDLFATKTPLGWTVRGPIPIVHISSLVTNDGDKLETMIKNMYDKEFCDCGVPGKGRSVEDLKAVKIAEDSCKYENGRFSVGLPWRFKDRQLICNRKVALKRLMGLQKKFLSDAELWSKYKEVVDKHIVKGYVERLVDQSEPGKWYLPHHPVFNPRKPGKLRVVFDCSAKHEGVSLNDNLYSGPDCVSSLVGLLLRFRKFTVAVAADIEEMFLQVKVPESDRDHLRFLWFDDGPCGKVSEYRMTVHPFGATSSPFCANFALRKAVSTFGSNDLLDVIDCCFYVDDCLASFDDDKSAVRFATSITEVLAKAGFRLTKWVSNSLDVLKHIDPEDRAPTVRDLPVDTLPVERTLGMRWDVNSDTFGFSVGDIDKPVTRRGVLSVLSSVFDPLGLVAPYLLPARRLFQETCRKGLQWDEPLSERQREEWKGWVNSLRMLNLHSVSRPLKPSRNHDIIDFHVFSDASEVGFGAAVYIRTTLMNDIDVSLVMGKSRVAPLKTVSIPRLELNAALLAAQLFTTVCKELDYPKHPVTFWTDSMSVIYYIRNESARYACFVANRVSQIRELTTVEQWRYVPSGKNPADLASRGVIDMNVVKNKWWKGPEFLLRADSMWPRREDEPPINECALELKTSVSLTSTQERHSGLHPLFKYYSSWYKLLKAVAWLTRYVTYLKVMHLAGYENMNVGPLRVEDIRNAELTILRAAQWEAWGEITKEDSPDFADFKVRLDRLSPIVSEGIARVGGRLQMLESSYETRHPALLPCYHPVTDLIIRHYHVLEGHLGTSQVLSSIRCKFWIVKGGTAVRKIIDKCMECKLRNARPVQQIMAPLQRGKLLKGIIHLSTLGWICSDLL</sequence>
<organism evidence="3 4">
    <name type="scientific">Trichobilharzia regenti</name>
    <name type="common">Nasal bird schistosome</name>
    <dbReference type="NCBI Taxonomy" id="157069"/>
    <lineage>
        <taxon>Eukaryota</taxon>
        <taxon>Metazoa</taxon>
        <taxon>Spiralia</taxon>
        <taxon>Lophotrochozoa</taxon>
        <taxon>Platyhelminthes</taxon>
        <taxon>Trematoda</taxon>
        <taxon>Digenea</taxon>
        <taxon>Strigeidida</taxon>
        <taxon>Schistosomatoidea</taxon>
        <taxon>Schistosomatidae</taxon>
        <taxon>Trichobilharzia</taxon>
    </lineage>
</organism>
<feature type="domain" description="Integrase zinc-binding" evidence="2">
    <location>
        <begin position="1257"/>
        <end position="1309"/>
    </location>
</feature>
<dbReference type="WBParaSite" id="TREG1_17320.1">
    <property type="protein sequence ID" value="TREG1_17320.1"/>
    <property type="gene ID" value="TREG1_17320"/>
</dbReference>
<dbReference type="InterPro" id="IPR000477">
    <property type="entry name" value="RT_dom"/>
</dbReference>
<evidence type="ECO:0000313" key="3">
    <source>
        <dbReference type="Proteomes" id="UP000050795"/>
    </source>
</evidence>
<dbReference type="PANTHER" id="PTHR47331:SF1">
    <property type="entry name" value="GAG-LIKE PROTEIN"/>
    <property type="match status" value="1"/>
</dbReference>
<reference evidence="3" key="1">
    <citation type="submission" date="2022-06" db="EMBL/GenBank/DDBJ databases">
        <authorList>
            <person name="Berger JAMES D."/>
            <person name="Berger JAMES D."/>
        </authorList>
    </citation>
    <scope>NUCLEOTIDE SEQUENCE [LARGE SCALE GENOMIC DNA]</scope>
</reference>
<evidence type="ECO:0000259" key="1">
    <source>
        <dbReference type="Pfam" id="PF00078"/>
    </source>
</evidence>